<dbReference type="InterPro" id="IPR008207">
    <property type="entry name" value="Sig_transdc_His_kin_Hpt_dom"/>
</dbReference>
<feature type="modified residue" description="Phosphohistidine" evidence="2">
    <location>
        <position position="59"/>
    </location>
</feature>
<dbReference type="SUPFAM" id="SSF47226">
    <property type="entry name" value="Histidine-containing phosphotransfer domain, HPT domain"/>
    <property type="match status" value="1"/>
</dbReference>
<comment type="caution">
    <text evidence="4">The sequence shown here is derived from an EMBL/GenBank/DDBJ whole genome shotgun (WGS) entry which is preliminary data.</text>
</comment>
<dbReference type="RefSeq" id="WP_066919776.1">
    <property type="nucleotide sequence ID" value="NZ_BPQO01000016.1"/>
</dbReference>
<keyword evidence="2" id="KW-0597">Phosphoprotein</keyword>
<dbReference type="InterPro" id="IPR036641">
    <property type="entry name" value="HPT_dom_sf"/>
</dbReference>
<reference evidence="4" key="1">
    <citation type="journal article" date="2016" name="Front. Microbiol.">
        <title>Genome Sequence of the Piezophilic, Mesophilic Sulfate-Reducing Bacterium Desulfovibrio indicus J2T.</title>
        <authorList>
            <person name="Cao J."/>
            <person name="Maignien L."/>
            <person name="Shao Z."/>
            <person name="Alain K."/>
            <person name="Jebbar M."/>
        </authorList>
    </citation>
    <scope>NUCLEOTIDE SEQUENCE</scope>
    <source>
        <strain evidence="4">DSM 16372</strain>
    </source>
</reference>
<evidence type="ECO:0000313" key="5">
    <source>
        <dbReference type="Proteomes" id="UP001055247"/>
    </source>
</evidence>
<feature type="domain" description="HPt" evidence="3">
    <location>
        <begin position="22"/>
        <end position="110"/>
    </location>
</feature>
<dbReference type="AlphaFoldDB" id="A0AAV4ZPT1"/>
<dbReference type="Proteomes" id="UP001055247">
    <property type="component" value="Unassembled WGS sequence"/>
</dbReference>
<sequence length="110" mass="10966">MTGPRPEPRIDRAHLAEQTGGDADLAAEILGLFAGQCDRLLPMIADTAADRSARADAAHTLKGSAAGVGAGEVHALCEAAEAALRAGSEPGAAALREAVARALAEIADAA</sequence>
<organism evidence="4 5">
    <name type="scientific">Methylobacterium hispanicum</name>
    <dbReference type="NCBI Taxonomy" id="270350"/>
    <lineage>
        <taxon>Bacteria</taxon>
        <taxon>Pseudomonadati</taxon>
        <taxon>Pseudomonadota</taxon>
        <taxon>Alphaproteobacteria</taxon>
        <taxon>Hyphomicrobiales</taxon>
        <taxon>Methylobacteriaceae</taxon>
        <taxon>Methylobacterium</taxon>
    </lineage>
</organism>
<keyword evidence="1" id="KW-0902">Two-component regulatory system</keyword>
<evidence type="ECO:0000313" key="4">
    <source>
        <dbReference type="EMBL" id="GJD90159.1"/>
    </source>
</evidence>
<accession>A0AAV4ZPT1</accession>
<name>A0AAV4ZPT1_9HYPH</name>
<reference evidence="4" key="2">
    <citation type="submission" date="2021-08" db="EMBL/GenBank/DDBJ databases">
        <authorList>
            <person name="Tani A."/>
            <person name="Ola A."/>
            <person name="Ogura Y."/>
            <person name="Katsura K."/>
            <person name="Hayashi T."/>
        </authorList>
    </citation>
    <scope>NUCLEOTIDE SEQUENCE</scope>
    <source>
        <strain evidence="4">DSM 16372</strain>
    </source>
</reference>
<protein>
    <recommendedName>
        <fullName evidence="3">HPt domain-containing protein</fullName>
    </recommendedName>
</protein>
<evidence type="ECO:0000256" key="1">
    <source>
        <dbReference type="ARBA" id="ARBA00023012"/>
    </source>
</evidence>
<dbReference type="Gene3D" id="1.20.120.160">
    <property type="entry name" value="HPT domain"/>
    <property type="match status" value="1"/>
</dbReference>
<dbReference type="GO" id="GO:0000160">
    <property type="term" value="P:phosphorelay signal transduction system"/>
    <property type="evidence" value="ECO:0007669"/>
    <property type="project" value="UniProtKB-KW"/>
</dbReference>
<evidence type="ECO:0000259" key="3">
    <source>
        <dbReference type="PROSITE" id="PS50894"/>
    </source>
</evidence>
<dbReference type="EMBL" id="BPQO01000016">
    <property type="protein sequence ID" value="GJD90159.1"/>
    <property type="molecule type" value="Genomic_DNA"/>
</dbReference>
<keyword evidence="5" id="KW-1185">Reference proteome</keyword>
<dbReference type="Pfam" id="PF01627">
    <property type="entry name" value="Hpt"/>
    <property type="match status" value="1"/>
</dbReference>
<dbReference type="PROSITE" id="PS50894">
    <property type="entry name" value="HPT"/>
    <property type="match status" value="1"/>
</dbReference>
<evidence type="ECO:0000256" key="2">
    <source>
        <dbReference type="PROSITE-ProRule" id="PRU00110"/>
    </source>
</evidence>
<gene>
    <name evidence="4" type="ORF">BHAOGJBA_3694</name>
</gene>
<dbReference type="GO" id="GO:0004672">
    <property type="term" value="F:protein kinase activity"/>
    <property type="evidence" value="ECO:0007669"/>
    <property type="project" value="UniProtKB-ARBA"/>
</dbReference>
<proteinExistence type="predicted"/>